<dbReference type="PROSITE" id="PS00885">
    <property type="entry name" value="EPSP_SYNTHASE_2"/>
    <property type="match status" value="1"/>
</dbReference>
<dbReference type="SUPFAM" id="SSF48179">
    <property type="entry name" value="6-phosphogluconate dehydrogenase C-terminal domain-like"/>
    <property type="match status" value="1"/>
</dbReference>
<evidence type="ECO:0000256" key="11">
    <source>
        <dbReference type="ARBA" id="ARBA00030046"/>
    </source>
</evidence>
<dbReference type="FunFam" id="3.40.50.720:FF:000208">
    <property type="entry name" value="Prephenate dehydrogenase"/>
    <property type="match status" value="1"/>
</dbReference>
<comment type="pathway">
    <text evidence="1">Metabolic intermediate biosynthesis; chorismate biosynthesis; chorismate from D-erythrose 4-phosphate and phosphoenolpyruvate: step 6/7.</text>
</comment>
<keyword evidence="7" id="KW-0560">Oxidoreductase</keyword>
<dbReference type="SUPFAM" id="SSF55205">
    <property type="entry name" value="EPT/RTPC-like"/>
    <property type="match status" value="1"/>
</dbReference>
<dbReference type="InterPro" id="IPR008927">
    <property type="entry name" value="6-PGluconate_DH-like_C_sf"/>
</dbReference>
<feature type="domain" description="Prephenate/arogenate dehydrogenase" evidence="13">
    <location>
        <begin position="7"/>
        <end position="294"/>
    </location>
</feature>
<dbReference type="PROSITE" id="PS00104">
    <property type="entry name" value="EPSP_SYNTHASE_1"/>
    <property type="match status" value="1"/>
</dbReference>
<sequence length="740" mass="79807">MSSIIDKSILIIGLGLIGGSIARGLKKANPNQFIAAIDSNEETKRLAIDQGVIDRSGEFDILCKQSDIIILALPPIATLEFIPMVSACAGIKTVVTDVASVKSAIIESVNKLDQTFVERFVPAHPIAGSEQSGYRASTNDLFVNRNVIFTPQLNNDSRAVSLVNDLWRQLGSRVLGMSFKRHDAVLAATSHLPHLLAYATVDVLAKQEQSEDIFRYAAGGFADFSRLASSDARMWSDIFTSNSEETLKILDVYIDNLQRLKILVDENEHDQLIKIFTNAKKTRDNFLRLHFDNGSRLSAELSKVQFNIEPGTQIAGRLKVPGDKSISHRAIILGSIAEGVTQIQGFLESEDTLRTITVFRELGVTIIGPENGELTIFGVGKNGLKAPRIPLYFGNSGTAMRLLTGLLAAQNFSGELIGDESLMERPMERVAEPLRSMGAIIKTADNGRPPIRTQSSALSGIRYDMPVASAQVKSSLLLAGLYAKGETTITEPFPCRDHTERMLIGFGYPLVVDKTNHSVTVSGGGLLRSADIDIPADISSAAFFMVAAAICPGSKLILQHVAVNPTRIGIINILQAMGGDIKLTNEREVGGEPVADITVNYQPLFGIEVPKDQIPLAIDEFPAIFIAAACAKGDTVLRGAAELRVKESDRIEAMANGLETLGIDNETYEDGIRITGGQLDGGYVDSQGDHRIAMAFTIAGLRAKTPVIVANCANVATSFPGFVKAAQTVGIKVQSHRSEL</sequence>
<dbReference type="Gene3D" id="1.10.3660.10">
    <property type="entry name" value="6-phosphogluconate dehydrogenase C-terminal like domain"/>
    <property type="match status" value="1"/>
</dbReference>
<dbReference type="InterPro" id="IPR046826">
    <property type="entry name" value="PDH_N"/>
</dbReference>
<evidence type="ECO:0000256" key="8">
    <source>
        <dbReference type="ARBA" id="ARBA00023027"/>
    </source>
</evidence>
<evidence type="ECO:0000256" key="12">
    <source>
        <dbReference type="ARBA" id="ARBA00044633"/>
    </source>
</evidence>
<evidence type="ECO:0000256" key="1">
    <source>
        <dbReference type="ARBA" id="ARBA00004811"/>
    </source>
</evidence>
<keyword evidence="9" id="KW-0057">Aromatic amino acid biosynthesis</keyword>
<dbReference type="Pfam" id="PF00275">
    <property type="entry name" value="EPSP_synthase"/>
    <property type="match status" value="1"/>
</dbReference>
<dbReference type="PROSITE" id="PS51176">
    <property type="entry name" value="PDH_ADH"/>
    <property type="match status" value="1"/>
</dbReference>
<gene>
    <name evidence="14" type="ORF">METZ01_LOCUS29466</name>
</gene>
<dbReference type="EMBL" id="UINC01001284">
    <property type="protein sequence ID" value="SUZ76612.1"/>
    <property type="molecule type" value="Genomic_DNA"/>
</dbReference>
<dbReference type="InterPro" id="IPR006264">
    <property type="entry name" value="EPSP_synthase"/>
</dbReference>
<dbReference type="FunFam" id="1.10.3660.10:FF:000003">
    <property type="entry name" value="Prephenate dehydrogenase"/>
    <property type="match status" value="1"/>
</dbReference>
<accession>A0A381QBA2</accession>
<dbReference type="GO" id="GO:0006571">
    <property type="term" value="P:tyrosine biosynthetic process"/>
    <property type="evidence" value="ECO:0007669"/>
    <property type="project" value="InterPro"/>
</dbReference>
<dbReference type="InterPro" id="IPR013792">
    <property type="entry name" value="RNA3'P_cycl/enolpyr_Trfase_a/b"/>
</dbReference>
<evidence type="ECO:0000256" key="10">
    <source>
        <dbReference type="ARBA" id="ARBA00029440"/>
    </source>
</evidence>
<evidence type="ECO:0000256" key="5">
    <source>
        <dbReference type="ARBA" id="ARBA00022605"/>
    </source>
</evidence>
<dbReference type="Gene3D" id="3.40.50.720">
    <property type="entry name" value="NAD(P)-binding Rossmann-like Domain"/>
    <property type="match status" value="1"/>
</dbReference>
<dbReference type="InterPro" id="IPR036968">
    <property type="entry name" value="Enolpyruvate_Tfrase_sf"/>
</dbReference>
<reference evidence="14" key="1">
    <citation type="submission" date="2018-05" db="EMBL/GenBank/DDBJ databases">
        <authorList>
            <person name="Lanie J.A."/>
            <person name="Ng W.-L."/>
            <person name="Kazmierczak K.M."/>
            <person name="Andrzejewski T.M."/>
            <person name="Davidsen T.M."/>
            <person name="Wayne K.J."/>
            <person name="Tettelin H."/>
            <person name="Glass J.I."/>
            <person name="Rusch D."/>
            <person name="Podicherti R."/>
            <person name="Tsui H.-C.T."/>
            <person name="Winkler M.E."/>
        </authorList>
    </citation>
    <scope>NUCLEOTIDE SEQUENCE</scope>
</reference>
<evidence type="ECO:0000256" key="7">
    <source>
        <dbReference type="ARBA" id="ARBA00023002"/>
    </source>
</evidence>
<comment type="pathway">
    <text evidence="10">Amino-acid biosynthesis.</text>
</comment>
<evidence type="ECO:0000256" key="4">
    <source>
        <dbReference type="ARBA" id="ARBA00022490"/>
    </source>
</evidence>
<name>A0A381QBA2_9ZZZZ</name>
<dbReference type="GO" id="GO:0008977">
    <property type="term" value="F:prephenate dehydrogenase (NAD+) activity"/>
    <property type="evidence" value="ECO:0007669"/>
    <property type="project" value="InterPro"/>
</dbReference>
<evidence type="ECO:0000313" key="14">
    <source>
        <dbReference type="EMBL" id="SUZ76612.1"/>
    </source>
</evidence>
<keyword evidence="4" id="KW-0963">Cytoplasm</keyword>
<dbReference type="InterPro" id="IPR036291">
    <property type="entry name" value="NAD(P)-bd_dom_sf"/>
</dbReference>
<dbReference type="InterPro" id="IPR003099">
    <property type="entry name" value="Prephen_DH"/>
</dbReference>
<proteinExistence type="inferred from homology"/>
<comment type="similarity">
    <text evidence="2">Belongs to the EPSP synthase family.</text>
</comment>
<evidence type="ECO:0000256" key="9">
    <source>
        <dbReference type="ARBA" id="ARBA00023141"/>
    </source>
</evidence>
<keyword evidence="8" id="KW-0520">NAD</keyword>
<dbReference type="FunFam" id="3.65.10.10:FF:000006">
    <property type="entry name" value="3-phosphoshikimate 1-carboxyvinyltransferase"/>
    <property type="match status" value="1"/>
</dbReference>
<evidence type="ECO:0000259" key="13">
    <source>
        <dbReference type="PROSITE" id="PS51176"/>
    </source>
</evidence>
<dbReference type="PANTHER" id="PTHR21090">
    <property type="entry name" value="AROM/DEHYDROQUINATE SYNTHASE"/>
    <property type="match status" value="1"/>
</dbReference>
<dbReference type="Pfam" id="PF02153">
    <property type="entry name" value="PDH_N"/>
    <property type="match status" value="1"/>
</dbReference>
<dbReference type="SUPFAM" id="SSF51735">
    <property type="entry name" value="NAD(P)-binding Rossmann-fold domains"/>
    <property type="match status" value="1"/>
</dbReference>
<dbReference type="NCBIfam" id="NF011381">
    <property type="entry name" value="PRK14806.1"/>
    <property type="match status" value="1"/>
</dbReference>
<dbReference type="NCBIfam" id="TIGR01356">
    <property type="entry name" value="aroA"/>
    <property type="match status" value="1"/>
</dbReference>
<dbReference type="InterPro" id="IPR023193">
    <property type="entry name" value="EPSP_synthase_CS"/>
</dbReference>
<keyword evidence="5" id="KW-0028">Amino-acid biosynthesis</keyword>
<dbReference type="GO" id="GO:0003866">
    <property type="term" value="F:3-phosphoshikimate 1-carboxyvinyltransferase activity"/>
    <property type="evidence" value="ECO:0007669"/>
    <property type="project" value="UniProtKB-EC"/>
</dbReference>
<protein>
    <recommendedName>
        <fullName evidence="3">3-phosphoshikimate 1-carboxyvinyltransferase</fullName>
        <ecNumber evidence="3">2.5.1.19</ecNumber>
    </recommendedName>
    <alternativeName>
        <fullName evidence="11">5-enolpyruvylshikimate-3-phosphate synthase</fullName>
    </alternativeName>
</protein>
<dbReference type="UniPathway" id="UPA00053">
    <property type="reaction ID" value="UER00089"/>
</dbReference>
<dbReference type="HAMAP" id="MF_00210">
    <property type="entry name" value="EPSP_synth"/>
    <property type="match status" value="1"/>
</dbReference>
<dbReference type="EC" id="2.5.1.19" evidence="3"/>
<dbReference type="CDD" id="cd01556">
    <property type="entry name" value="EPSP_synthase"/>
    <property type="match status" value="1"/>
</dbReference>
<dbReference type="GO" id="GO:0009423">
    <property type="term" value="P:chorismate biosynthetic process"/>
    <property type="evidence" value="ECO:0007669"/>
    <property type="project" value="UniProtKB-UniPathway"/>
</dbReference>
<evidence type="ECO:0000256" key="2">
    <source>
        <dbReference type="ARBA" id="ARBA00009948"/>
    </source>
</evidence>
<evidence type="ECO:0000256" key="3">
    <source>
        <dbReference type="ARBA" id="ARBA00012450"/>
    </source>
</evidence>
<dbReference type="InterPro" id="IPR001986">
    <property type="entry name" value="Enolpyruvate_Tfrase_dom"/>
</dbReference>
<dbReference type="GO" id="GO:0004665">
    <property type="term" value="F:prephenate dehydrogenase (NADP+) activity"/>
    <property type="evidence" value="ECO:0007669"/>
    <property type="project" value="InterPro"/>
</dbReference>
<organism evidence="14">
    <name type="scientific">marine metagenome</name>
    <dbReference type="NCBI Taxonomy" id="408172"/>
    <lineage>
        <taxon>unclassified sequences</taxon>
        <taxon>metagenomes</taxon>
        <taxon>ecological metagenomes</taxon>
    </lineage>
</organism>
<dbReference type="AlphaFoldDB" id="A0A381QBA2"/>
<keyword evidence="6" id="KW-0808">Transferase</keyword>
<dbReference type="Gene3D" id="3.65.10.10">
    <property type="entry name" value="Enolpyruvate transferase domain"/>
    <property type="match status" value="2"/>
</dbReference>
<dbReference type="GO" id="GO:0070403">
    <property type="term" value="F:NAD+ binding"/>
    <property type="evidence" value="ECO:0007669"/>
    <property type="project" value="InterPro"/>
</dbReference>
<dbReference type="PANTHER" id="PTHR21090:SF5">
    <property type="entry name" value="PENTAFUNCTIONAL AROM POLYPEPTIDE"/>
    <property type="match status" value="1"/>
</dbReference>
<dbReference type="InterPro" id="IPR046825">
    <property type="entry name" value="PDH_C"/>
</dbReference>
<dbReference type="FunFam" id="3.65.10.10:FF:000005">
    <property type="entry name" value="3-phosphoshikimate 1-carboxyvinyltransferase"/>
    <property type="match status" value="1"/>
</dbReference>
<evidence type="ECO:0000256" key="6">
    <source>
        <dbReference type="ARBA" id="ARBA00022679"/>
    </source>
</evidence>
<dbReference type="Pfam" id="PF20463">
    <property type="entry name" value="PDH_C"/>
    <property type="match status" value="1"/>
</dbReference>
<comment type="catalytic activity">
    <reaction evidence="12">
        <text>3-phosphoshikimate + phosphoenolpyruvate = 5-O-(1-carboxyvinyl)-3-phosphoshikimate + phosphate</text>
        <dbReference type="Rhea" id="RHEA:21256"/>
        <dbReference type="ChEBI" id="CHEBI:43474"/>
        <dbReference type="ChEBI" id="CHEBI:57701"/>
        <dbReference type="ChEBI" id="CHEBI:58702"/>
        <dbReference type="ChEBI" id="CHEBI:145989"/>
        <dbReference type="EC" id="2.5.1.19"/>
    </reaction>
    <physiologicalReaction direction="left-to-right" evidence="12">
        <dbReference type="Rhea" id="RHEA:21257"/>
    </physiologicalReaction>
</comment>